<dbReference type="Pfam" id="PF00072">
    <property type="entry name" value="Response_reg"/>
    <property type="match status" value="1"/>
</dbReference>
<dbReference type="OrthoDB" id="7774278at2"/>
<comment type="caution">
    <text evidence="4">The sequence shown here is derived from an EMBL/GenBank/DDBJ whole genome shotgun (WGS) entry which is preliminary data.</text>
</comment>
<keyword evidence="5" id="KW-1185">Reference proteome</keyword>
<evidence type="ECO:0000313" key="5">
    <source>
        <dbReference type="Proteomes" id="UP000244069"/>
    </source>
</evidence>
<dbReference type="GO" id="GO:0000160">
    <property type="term" value="P:phosphorelay signal transduction system"/>
    <property type="evidence" value="ECO:0007669"/>
    <property type="project" value="InterPro"/>
</dbReference>
<dbReference type="EMBL" id="QBKN01000006">
    <property type="protein sequence ID" value="PTX49683.1"/>
    <property type="molecule type" value="Genomic_DNA"/>
</dbReference>
<dbReference type="RefSeq" id="WP_107975302.1">
    <property type="nucleotide sequence ID" value="NZ_BMEZ01000006.1"/>
</dbReference>
<sequence>MNNVNIVIVEDDVLIAEDLRAMCEEFDANVVGMAHSVEEAFDVIENSDAQYVLMDVRLGGKRDGVDVAQWVYDVKPDMKLVFITGSNEPPTIERIHQDHPFRILIKPIQPEQLREALTAK</sequence>
<proteinExistence type="predicted"/>
<dbReference type="SUPFAM" id="SSF52172">
    <property type="entry name" value="CheY-like"/>
    <property type="match status" value="1"/>
</dbReference>
<evidence type="ECO:0000259" key="3">
    <source>
        <dbReference type="PROSITE" id="PS50110"/>
    </source>
</evidence>
<dbReference type="Gene3D" id="3.40.50.2300">
    <property type="match status" value="1"/>
</dbReference>
<organism evidence="4 5">
    <name type="scientific">Allosediminivita pacifica</name>
    <dbReference type="NCBI Taxonomy" id="1267769"/>
    <lineage>
        <taxon>Bacteria</taxon>
        <taxon>Pseudomonadati</taxon>
        <taxon>Pseudomonadota</taxon>
        <taxon>Alphaproteobacteria</taxon>
        <taxon>Rhodobacterales</taxon>
        <taxon>Paracoccaceae</taxon>
        <taxon>Allosediminivita</taxon>
    </lineage>
</organism>
<dbReference type="PANTHER" id="PTHR44591">
    <property type="entry name" value="STRESS RESPONSE REGULATOR PROTEIN 1"/>
    <property type="match status" value="1"/>
</dbReference>
<evidence type="ECO:0000256" key="2">
    <source>
        <dbReference type="PROSITE-ProRule" id="PRU00169"/>
    </source>
</evidence>
<dbReference type="InterPro" id="IPR050595">
    <property type="entry name" value="Bact_response_regulator"/>
</dbReference>
<gene>
    <name evidence="4" type="ORF">C8N44_10659</name>
</gene>
<name>A0A2T6B0Y8_9RHOB</name>
<dbReference type="AlphaFoldDB" id="A0A2T6B0Y8"/>
<evidence type="ECO:0000256" key="1">
    <source>
        <dbReference type="ARBA" id="ARBA00022553"/>
    </source>
</evidence>
<dbReference type="SMART" id="SM00448">
    <property type="entry name" value="REC"/>
    <property type="match status" value="1"/>
</dbReference>
<evidence type="ECO:0000313" key="4">
    <source>
        <dbReference type="EMBL" id="PTX49683.1"/>
    </source>
</evidence>
<accession>A0A2T6B0Y8</accession>
<dbReference type="PANTHER" id="PTHR44591:SF3">
    <property type="entry name" value="RESPONSE REGULATORY DOMAIN-CONTAINING PROTEIN"/>
    <property type="match status" value="1"/>
</dbReference>
<keyword evidence="1 2" id="KW-0597">Phosphoprotein</keyword>
<reference evidence="4 5" key="1">
    <citation type="submission" date="2018-04" db="EMBL/GenBank/DDBJ databases">
        <title>Genomic Encyclopedia of Archaeal and Bacterial Type Strains, Phase II (KMG-II): from individual species to whole genera.</title>
        <authorList>
            <person name="Goeker M."/>
        </authorList>
    </citation>
    <scope>NUCLEOTIDE SEQUENCE [LARGE SCALE GENOMIC DNA]</scope>
    <source>
        <strain evidence="4 5">DSM 29329</strain>
    </source>
</reference>
<feature type="modified residue" description="4-aspartylphosphate" evidence="2">
    <location>
        <position position="55"/>
    </location>
</feature>
<dbReference type="InterPro" id="IPR001789">
    <property type="entry name" value="Sig_transdc_resp-reg_receiver"/>
</dbReference>
<dbReference type="InterPro" id="IPR011006">
    <property type="entry name" value="CheY-like_superfamily"/>
</dbReference>
<protein>
    <submittedName>
        <fullName evidence="4">Response regulator receiver domain-containing protein</fullName>
    </submittedName>
</protein>
<feature type="domain" description="Response regulatory" evidence="3">
    <location>
        <begin position="5"/>
        <end position="120"/>
    </location>
</feature>
<dbReference type="Proteomes" id="UP000244069">
    <property type="component" value="Unassembled WGS sequence"/>
</dbReference>
<dbReference type="PROSITE" id="PS50110">
    <property type="entry name" value="RESPONSE_REGULATORY"/>
    <property type="match status" value="1"/>
</dbReference>